<feature type="non-terminal residue" evidence="1">
    <location>
        <position position="1"/>
    </location>
</feature>
<dbReference type="InterPro" id="IPR036278">
    <property type="entry name" value="Sialidase_sf"/>
</dbReference>
<sequence>VIDADASMEPDLLFRIRFGLKSTVDGETEGFIVRSQKNGAGGFTDVPNNDDPFRATGVDDQVELMCVPGSYTDGAATTDLLNPTAGFVAGNGNDDNTTAPIVFTVGDHTEIEFTFLARKLSDTGHLIDGDFFEFRIYRDNGTPLDTYTVTPKVTILNRPGHIGGAWVETSGRNWFPDDDGNLYQLCEFADLPGAAARVAMMKSADGGTSWSLMDDGNAPTYTDIEAVDMDYVPAQDTVHIAIQGPSDNVHYATFRVAGHASPDTWNLDQLVTTTGTTEDQAVAIAHRDSENDTILFYQGDQVSARNQINYKRLPDGGSWGIEENLDSEASTDMMHVHVAKESDDTLHIFYHAGNGTVGEIWHQTMSPASDTVDGTRTQVDQSVTIHEGPPGSRAGSMTPPIIWDDGGTVRVGIMYINDAGDQVYWNDSTVSTPSWGNEAVVSAGSVLANGLLGRQVNASVAVDDVDDEPWAFWVDDEVATDQFRILSDTEVSGSWGTDTERDSSVFVMVRAIHFTHSSGNGGDRVMGLLVNDLPYYELKKHIDLAGYEFNLHTEGFFAQDEPDRTNVTLRDISPLFNEHFKLTRDTPERRSPGWRKS</sequence>
<reference evidence="1" key="1">
    <citation type="journal article" date="2015" name="Nature">
        <title>Complex archaea that bridge the gap between prokaryotes and eukaryotes.</title>
        <authorList>
            <person name="Spang A."/>
            <person name="Saw J.H."/>
            <person name="Jorgensen S.L."/>
            <person name="Zaremba-Niedzwiedzka K."/>
            <person name="Martijn J."/>
            <person name="Lind A.E."/>
            <person name="van Eijk R."/>
            <person name="Schleper C."/>
            <person name="Guy L."/>
            <person name="Ettema T.J."/>
        </authorList>
    </citation>
    <scope>NUCLEOTIDE SEQUENCE</scope>
</reference>
<organism evidence="1">
    <name type="scientific">marine sediment metagenome</name>
    <dbReference type="NCBI Taxonomy" id="412755"/>
    <lineage>
        <taxon>unclassified sequences</taxon>
        <taxon>metagenomes</taxon>
        <taxon>ecological metagenomes</taxon>
    </lineage>
</organism>
<gene>
    <name evidence="1" type="ORF">LCGC14_2206270</name>
</gene>
<name>A0A0F9DFE8_9ZZZZ</name>
<evidence type="ECO:0008006" key="2">
    <source>
        <dbReference type="Google" id="ProtNLM"/>
    </source>
</evidence>
<dbReference type="EMBL" id="LAZR01029179">
    <property type="protein sequence ID" value="KKL60344.1"/>
    <property type="molecule type" value="Genomic_DNA"/>
</dbReference>
<proteinExistence type="predicted"/>
<evidence type="ECO:0000313" key="1">
    <source>
        <dbReference type="EMBL" id="KKL60344.1"/>
    </source>
</evidence>
<comment type="caution">
    <text evidence="1">The sequence shown here is derived from an EMBL/GenBank/DDBJ whole genome shotgun (WGS) entry which is preliminary data.</text>
</comment>
<protein>
    <recommendedName>
        <fullName evidence="2">Sialidase domain-containing protein</fullName>
    </recommendedName>
</protein>
<accession>A0A0F9DFE8</accession>
<dbReference type="SUPFAM" id="SSF50939">
    <property type="entry name" value="Sialidases"/>
    <property type="match status" value="1"/>
</dbReference>
<dbReference type="AlphaFoldDB" id="A0A0F9DFE8"/>